<feature type="domain" description="RNase H type-1" evidence="1">
    <location>
        <begin position="83"/>
        <end position="161"/>
    </location>
</feature>
<organism evidence="2 3">
    <name type="scientific">Dipteronia dyeriana</name>
    <dbReference type="NCBI Taxonomy" id="168575"/>
    <lineage>
        <taxon>Eukaryota</taxon>
        <taxon>Viridiplantae</taxon>
        <taxon>Streptophyta</taxon>
        <taxon>Embryophyta</taxon>
        <taxon>Tracheophyta</taxon>
        <taxon>Spermatophyta</taxon>
        <taxon>Magnoliopsida</taxon>
        <taxon>eudicotyledons</taxon>
        <taxon>Gunneridae</taxon>
        <taxon>Pentapetalae</taxon>
        <taxon>rosids</taxon>
        <taxon>malvids</taxon>
        <taxon>Sapindales</taxon>
        <taxon>Sapindaceae</taxon>
        <taxon>Hippocastanoideae</taxon>
        <taxon>Acereae</taxon>
        <taxon>Dipteronia</taxon>
    </lineage>
</organism>
<dbReference type="Pfam" id="PF13456">
    <property type="entry name" value="RVT_3"/>
    <property type="match status" value="1"/>
</dbReference>
<dbReference type="AlphaFoldDB" id="A0AAD9WTS0"/>
<accession>A0AAD9WTS0</accession>
<dbReference type="EMBL" id="JANJYI010000007">
    <property type="protein sequence ID" value="KAK2642228.1"/>
    <property type="molecule type" value="Genomic_DNA"/>
</dbReference>
<dbReference type="PANTHER" id="PTHR47074:SF48">
    <property type="entry name" value="POLYNUCLEOTIDYL TRANSFERASE, RIBONUCLEASE H-LIKE SUPERFAMILY PROTEIN"/>
    <property type="match status" value="1"/>
</dbReference>
<name>A0AAD9WTS0_9ROSI</name>
<dbReference type="InterPro" id="IPR002156">
    <property type="entry name" value="RNaseH_domain"/>
</dbReference>
<dbReference type="InterPro" id="IPR052929">
    <property type="entry name" value="RNase_H-like_EbsB-rel"/>
</dbReference>
<keyword evidence="3" id="KW-1185">Reference proteome</keyword>
<dbReference type="GO" id="GO:0004523">
    <property type="term" value="F:RNA-DNA hybrid ribonuclease activity"/>
    <property type="evidence" value="ECO:0007669"/>
    <property type="project" value="InterPro"/>
</dbReference>
<dbReference type="Proteomes" id="UP001280121">
    <property type="component" value="Unassembled WGS sequence"/>
</dbReference>
<reference evidence="2" key="1">
    <citation type="journal article" date="2023" name="Plant J.">
        <title>Genome sequences and population genomics provide insights into the demographic history, inbreeding, and mutation load of two 'living fossil' tree species of Dipteronia.</title>
        <authorList>
            <person name="Feng Y."/>
            <person name="Comes H.P."/>
            <person name="Chen J."/>
            <person name="Zhu S."/>
            <person name="Lu R."/>
            <person name="Zhang X."/>
            <person name="Li P."/>
            <person name="Qiu J."/>
            <person name="Olsen K.M."/>
            <person name="Qiu Y."/>
        </authorList>
    </citation>
    <scope>NUCLEOTIDE SEQUENCE</scope>
    <source>
        <strain evidence="2">KIB01</strain>
    </source>
</reference>
<comment type="caution">
    <text evidence="2">The sequence shown here is derived from an EMBL/GenBank/DDBJ whole genome shotgun (WGS) entry which is preliminary data.</text>
</comment>
<dbReference type="PANTHER" id="PTHR47074">
    <property type="entry name" value="BNAC02G40300D PROTEIN"/>
    <property type="match status" value="1"/>
</dbReference>
<sequence>MIAWAIWENRNSLLNYCWCKFPEHVLNGVDAFLKEFLNSKQTISSDPPRHSSKLIPEWLVPSPGRLKLNSVVVFSNSSKVLGIRNDKGLVIAARSNQLQGSFNAVANELIALREGLRFALFYKISFDIVELSSSSVIFILNHPSSKCGDSKILVNDILAMFSLAGCNLDQVISKSEIP</sequence>
<dbReference type="GO" id="GO:0003676">
    <property type="term" value="F:nucleic acid binding"/>
    <property type="evidence" value="ECO:0007669"/>
    <property type="project" value="InterPro"/>
</dbReference>
<protein>
    <recommendedName>
        <fullName evidence="1">RNase H type-1 domain-containing protein</fullName>
    </recommendedName>
</protein>
<proteinExistence type="predicted"/>
<evidence type="ECO:0000259" key="1">
    <source>
        <dbReference type="Pfam" id="PF13456"/>
    </source>
</evidence>
<evidence type="ECO:0000313" key="3">
    <source>
        <dbReference type="Proteomes" id="UP001280121"/>
    </source>
</evidence>
<evidence type="ECO:0000313" key="2">
    <source>
        <dbReference type="EMBL" id="KAK2642228.1"/>
    </source>
</evidence>
<gene>
    <name evidence="2" type="ORF">Ddye_023991</name>
</gene>